<feature type="active site" description="Proton donor" evidence="5">
    <location>
        <position position="467"/>
    </location>
</feature>
<evidence type="ECO:0000256" key="4">
    <source>
        <dbReference type="ARBA" id="ARBA00022827"/>
    </source>
</evidence>
<feature type="domain" description="Glucose-methanol-choline oxidoreductase N-terminal" evidence="9">
    <location>
        <begin position="258"/>
        <end position="272"/>
    </location>
</feature>
<dbReference type="GO" id="GO:0016614">
    <property type="term" value="F:oxidoreductase activity, acting on CH-OH group of donors"/>
    <property type="evidence" value="ECO:0007669"/>
    <property type="project" value="InterPro"/>
</dbReference>
<evidence type="ECO:0000256" key="5">
    <source>
        <dbReference type="PIRSR" id="PIRSR000137-1"/>
    </source>
</evidence>
<sequence>MPADDLDNAAFDYVIVGAGPAGCVLANRLSADPGTTVLLLEAGGPDNAREIRIPAAFSKLFATPYDWNYRTVKQPRLADRELFWPRGRTLGGSTSINAQMWIRGCAADYDGWGVEGWSYADVLPYFQRVERRVAAAGTGSYGTGGPLWIRELRSPSPITAAFLEACVAEGIPATADLNGPDNSGCSPTPVTQHRGARFSAADAYLRPVRKRPNLTVRTGATVDRVRLAQRRAVGVAYKDGHGVVRQVAARREVLLCAGAVNTPQLLQLSGIGDPAVVRAGGVEPVHELPGVGANLQDHLSTGVIVTCPRPITMFAAESLGSVARYLLGRTGMLSSNVAEAVAFIAPDRGTPPEVELIFAPVPFVEHGMVPPPGHGLTIGVVLLQPRSRGTVGIAGPTAATPPVIEPGYLSDEADLRRLIWGVRVAERLARSPALAPFVGAPMAPYTGVLDDDGLTDLIRRNCETLYHPVGTCRMGTGDDAVVDPSLRVRGLTGLRVVDASVLPVINRGHTMAPVYMVAEKAAELIISGR</sequence>
<evidence type="ECO:0000313" key="10">
    <source>
        <dbReference type="EMBL" id="UWZ56356.1"/>
    </source>
</evidence>
<dbReference type="GO" id="GO:0050660">
    <property type="term" value="F:flavin adenine dinucleotide binding"/>
    <property type="evidence" value="ECO:0007669"/>
    <property type="project" value="InterPro"/>
</dbReference>
<dbReference type="PANTHER" id="PTHR11552:SF147">
    <property type="entry name" value="CHOLINE DEHYDROGENASE, MITOCHONDRIAL"/>
    <property type="match status" value="1"/>
</dbReference>
<dbReference type="InterPro" id="IPR000172">
    <property type="entry name" value="GMC_OxRdtase_N"/>
</dbReference>
<dbReference type="RefSeq" id="WP_033359724.1">
    <property type="nucleotide sequence ID" value="NZ_CP073767.1"/>
</dbReference>
<dbReference type="PIRSF" id="PIRSF000137">
    <property type="entry name" value="Alcohol_oxidase"/>
    <property type="match status" value="1"/>
</dbReference>
<dbReference type="SUPFAM" id="SSF51905">
    <property type="entry name" value="FAD/NAD(P)-binding domain"/>
    <property type="match status" value="1"/>
</dbReference>
<organism evidence="10 11">
    <name type="scientific">Dactylosporangium aurantiacum</name>
    <dbReference type="NCBI Taxonomy" id="35754"/>
    <lineage>
        <taxon>Bacteria</taxon>
        <taxon>Bacillati</taxon>
        <taxon>Actinomycetota</taxon>
        <taxon>Actinomycetes</taxon>
        <taxon>Micromonosporales</taxon>
        <taxon>Micromonosporaceae</taxon>
        <taxon>Dactylosporangium</taxon>
    </lineage>
</organism>
<dbReference type="AlphaFoldDB" id="A0A9Q9IIP2"/>
<dbReference type="Gene3D" id="3.50.50.60">
    <property type="entry name" value="FAD/NAD(P)-binding domain"/>
    <property type="match status" value="1"/>
</dbReference>
<evidence type="ECO:0000256" key="6">
    <source>
        <dbReference type="PIRSR" id="PIRSR000137-2"/>
    </source>
</evidence>
<proteinExistence type="inferred from homology"/>
<dbReference type="Gene3D" id="3.30.560.10">
    <property type="entry name" value="Glucose Oxidase, domain 3"/>
    <property type="match status" value="1"/>
</dbReference>
<dbReference type="EMBL" id="CP073767">
    <property type="protein sequence ID" value="UWZ56356.1"/>
    <property type="molecule type" value="Genomic_DNA"/>
</dbReference>
<evidence type="ECO:0000259" key="8">
    <source>
        <dbReference type="PROSITE" id="PS00623"/>
    </source>
</evidence>
<dbReference type="Proteomes" id="UP001058003">
    <property type="component" value="Chromosome"/>
</dbReference>
<name>A0A9Q9IIP2_9ACTN</name>
<dbReference type="PROSITE" id="PS00623">
    <property type="entry name" value="GMC_OXRED_1"/>
    <property type="match status" value="1"/>
</dbReference>
<dbReference type="Pfam" id="PF05199">
    <property type="entry name" value="GMC_oxred_C"/>
    <property type="match status" value="1"/>
</dbReference>
<keyword evidence="4 6" id="KW-0274">FAD</keyword>
<evidence type="ECO:0000256" key="1">
    <source>
        <dbReference type="ARBA" id="ARBA00001974"/>
    </source>
</evidence>
<reference evidence="10" key="1">
    <citation type="submission" date="2021-04" db="EMBL/GenBank/DDBJ databases">
        <title>Dactylosporangium aurantiacum NRRL B-8018 full assembly.</title>
        <authorList>
            <person name="Hartkoorn R.C."/>
            <person name="Beaudoing E."/>
            <person name="Hot D."/>
        </authorList>
    </citation>
    <scope>NUCLEOTIDE SEQUENCE</scope>
    <source>
        <strain evidence="10">NRRL B-8018</strain>
    </source>
</reference>
<evidence type="ECO:0000313" key="11">
    <source>
        <dbReference type="Proteomes" id="UP001058003"/>
    </source>
</evidence>
<feature type="active site" description="Proton acceptor" evidence="5">
    <location>
        <position position="509"/>
    </location>
</feature>
<dbReference type="PROSITE" id="PS00624">
    <property type="entry name" value="GMC_OXRED_2"/>
    <property type="match status" value="1"/>
</dbReference>
<evidence type="ECO:0000259" key="9">
    <source>
        <dbReference type="PROSITE" id="PS00624"/>
    </source>
</evidence>
<dbReference type="InterPro" id="IPR012132">
    <property type="entry name" value="GMC_OxRdtase"/>
</dbReference>
<dbReference type="InterPro" id="IPR007867">
    <property type="entry name" value="GMC_OxRtase_C"/>
</dbReference>
<accession>A0A9Q9IIP2</accession>
<feature type="binding site" evidence="6">
    <location>
        <position position="222"/>
    </location>
    <ligand>
        <name>FAD</name>
        <dbReference type="ChEBI" id="CHEBI:57692"/>
    </ligand>
</feature>
<keyword evidence="11" id="KW-1185">Reference proteome</keyword>
<dbReference type="OrthoDB" id="9785276at2"/>
<keyword evidence="3 7" id="KW-0285">Flavoprotein</keyword>
<feature type="domain" description="Glucose-methanol-choline oxidoreductase N-terminal" evidence="8">
    <location>
        <begin position="87"/>
        <end position="110"/>
    </location>
</feature>
<dbReference type="KEGG" id="daur:Daura_09350"/>
<protein>
    <submittedName>
        <fullName evidence="10">GMC family oxidoreductase N-terminal domain-containing protein</fullName>
    </submittedName>
</protein>
<evidence type="ECO:0000256" key="3">
    <source>
        <dbReference type="ARBA" id="ARBA00022630"/>
    </source>
</evidence>
<dbReference type="PANTHER" id="PTHR11552">
    <property type="entry name" value="GLUCOSE-METHANOL-CHOLINE GMC OXIDOREDUCTASE"/>
    <property type="match status" value="1"/>
</dbReference>
<dbReference type="InterPro" id="IPR036188">
    <property type="entry name" value="FAD/NAD-bd_sf"/>
</dbReference>
<evidence type="ECO:0000256" key="2">
    <source>
        <dbReference type="ARBA" id="ARBA00010790"/>
    </source>
</evidence>
<gene>
    <name evidence="10" type="ORF">Daura_09350</name>
</gene>
<evidence type="ECO:0000256" key="7">
    <source>
        <dbReference type="RuleBase" id="RU003968"/>
    </source>
</evidence>
<dbReference type="SUPFAM" id="SSF54373">
    <property type="entry name" value="FAD-linked reductases, C-terminal domain"/>
    <property type="match status" value="1"/>
</dbReference>
<dbReference type="Pfam" id="PF00732">
    <property type="entry name" value="GMC_oxred_N"/>
    <property type="match status" value="1"/>
</dbReference>
<comment type="cofactor">
    <cofactor evidence="1 6">
        <name>FAD</name>
        <dbReference type="ChEBI" id="CHEBI:57692"/>
    </cofactor>
</comment>
<comment type="similarity">
    <text evidence="2 7">Belongs to the GMC oxidoreductase family.</text>
</comment>